<organism evidence="1 2">
    <name type="scientific">Trema orientale</name>
    <name type="common">Charcoal tree</name>
    <name type="synonym">Celtis orientalis</name>
    <dbReference type="NCBI Taxonomy" id="63057"/>
    <lineage>
        <taxon>Eukaryota</taxon>
        <taxon>Viridiplantae</taxon>
        <taxon>Streptophyta</taxon>
        <taxon>Embryophyta</taxon>
        <taxon>Tracheophyta</taxon>
        <taxon>Spermatophyta</taxon>
        <taxon>Magnoliopsida</taxon>
        <taxon>eudicotyledons</taxon>
        <taxon>Gunneridae</taxon>
        <taxon>Pentapetalae</taxon>
        <taxon>rosids</taxon>
        <taxon>fabids</taxon>
        <taxon>Rosales</taxon>
        <taxon>Cannabaceae</taxon>
        <taxon>Trema</taxon>
    </lineage>
</organism>
<accession>A0A2P5AI51</accession>
<keyword evidence="2" id="KW-1185">Reference proteome</keyword>
<gene>
    <name evidence="1" type="ORF">TorRG33x02_349720</name>
</gene>
<dbReference type="Proteomes" id="UP000237000">
    <property type="component" value="Unassembled WGS sequence"/>
</dbReference>
<dbReference type="EMBL" id="JXTC01000841">
    <property type="protein sequence ID" value="PON36225.1"/>
    <property type="molecule type" value="Genomic_DNA"/>
</dbReference>
<evidence type="ECO:0000313" key="1">
    <source>
        <dbReference type="EMBL" id="PON36225.1"/>
    </source>
</evidence>
<dbReference type="InParanoid" id="A0A2P5AI51"/>
<dbReference type="AlphaFoldDB" id="A0A2P5AI51"/>
<name>A0A2P5AI51_TREOI</name>
<comment type="caution">
    <text evidence="1">The sequence shown here is derived from an EMBL/GenBank/DDBJ whole genome shotgun (WGS) entry which is preliminary data.</text>
</comment>
<protein>
    <submittedName>
        <fullName evidence="1">Uncharacterized protein</fullName>
    </submittedName>
</protein>
<evidence type="ECO:0000313" key="2">
    <source>
        <dbReference type="Proteomes" id="UP000237000"/>
    </source>
</evidence>
<reference evidence="2" key="1">
    <citation type="submission" date="2016-06" db="EMBL/GenBank/DDBJ databases">
        <title>Parallel loss of symbiosis genes in relatives of nitrogen-fixing non-legume Parasponia.</title>
        <authorList>
            <person name="Van Velzen R."/>
            <person name="Holmer R."/>
            <person name="Bu F."/>
            <person name="Rutten L."/>
            <person name="Van Zeijl A."/>
            <person name="Liu W."/>
            <person name="Santuari L."/>
            <person name="Cao Q."/>
            <person name="Sharma T."/>
            <person name="Shen D."/>
            <person name="Roswanjaya Y."/>
            <person name="Wardhani T."/>
            <person name="Kalhor M.S."/>
            <person name="Jansen J."/>
            <person name="Van den Hoogen J."/>
            <person name="Gungor B."/>
            <person name="Hartog M."/>
            <person name="Hontelez J."/>
            <person name="Verver J."/>
            <person name="Yang W.-C."/>
            <person name="Schijlen E."/>
            <person name="Repin R."/>
            <person name="Schilthuizen M."/>
            <person name="Schranz E."/>
            <person name="Heidstra R."/>
            <person name="Miyata K."/>
            <person name="Fedorova E."/>
            <person name="Kohlen W."/>
            <person name="Bisseling T."/>
            <person name="Smit S."/>
            <person name="Geurts R."/>
        </authorList>
    </citation>
    <scope>NUCLEOTIDE SEQUENCE [LARGE SCALE GENOMIC DNA]</scope>
    <source>
        <strain evidence="2">cv. RG33-2</strain>
    </source>
</reference>
<sequence length="65" mass="7385">MLESTTALTFSIVRGLRAPWHFVCSTMMLRSKIREHRGAPKAVPRHYPFCLNDGFFSQSEGTEAL</sequence>
<proteinExistence type="predicted"/>